<evidence type="ECO:0000259" key="1">
    <source>
        <dbReference type="Pfam" id="PF17906"/>
    </source>
</evidence>
<evidence type="ECO:0000313" key="3">
    <source>
        <dbReference type="Proteomes" id="UP000321570"/>
    </source>
</evidence>
<organism evidence="2 3">
    <name type="scientific">Hymenolepis diminuta</name>
    <name type="common">Rat tapeworm</name>
    <dbReference type="NCBI Taxonomy" id="6216"/>
    <lineage>
        <taxon>Eukaryota</taxon>
        <taxon>Metazoa</taxon>
        <taxon>Spiralia</taxon>
        <taxon>Lophotrochozoa</taxon>
        <taxon>Platyhelminthes</taxon>
        <taxon>Cestoda</taxon>
        <taxon>Eucestoda</taxon>
        <taxon>Cyclophyllidea</taxon>
        <taxon>Hymenolepididae</taxon>
        <taxon>Hymenolepis</taxon>
    </lineage>
</organism>
<dbReference type="Pfam" id="PF17906">
    <property type="entry name" value="HTH_48"/>
    <property type="match status" value="1"/>
</dbReference>
<gene>
    <name evidence="2" type="ORF">WMSIL1_LOCUS8220</name>
</gene>
<name>A0A564YNZ7_HYMDI</name>
<reference evidence="2 3" key="1">
    <citation type="submission" date="2019-07" db="EMBL/GenBank/DDBJ databases">
        <authorList>
            <person name="Jastrzebski P J."/>
            <person name="Paukszto L."/>
            <person name="Jastrzebski P J."/>
        </authorList>
    </citation>
    <scope>NUCLEOTIDE SEQUENCE [LARGE SCALE GENOMIC DNA]</scope>
    <source>
        <strain evidence="2 3">WMS-il1</strain>
    </source>
</reference>
<feature type="domain" description="Mos1 transposase HTH" evidence="1">
    <location>
        <begin position="6"/>
        <end position="53"/>
    </location>
</feature>
<dbReference type="AlphaFoldDB" id="A0A564YNZ7"/>
<keyword evidence="3" id="KW-1185">Reference proteome</keyword>
<dbReference type="EMBL" id="CABIJS010000322">
    <property type="protein sequence ID" value="VUZ48992.1"/>
    <property type="molecule type" value="Genomic_DNA"/>
</dbReference>
<proteinExistence type="predicted"/>
<evidence type="ECO:0000313" key="2">
    <source>
        <dbReference type="EMBL" id="VUZ48992.1"/>
    </source>
</evidence>
<sequence length="116" mass="13791">MYTPNKEHMRHILLFEFHKGNTASSVAQLSSSSSKDNYGNDVVNKKTCRRWFSAGDFKKDDFSLKDEPRTGCSKKSILRNWKLSLMKIKSHLHYWRTEQNLSRNPPYDHIYIYIYI</sequence>
<protein>
    <recommendedName>
        <fullName evidence="1">Mos1 transposase HTH domain-containing protein</fullName>
    </recommendedName>
</protein>
<dbReference type="InterPro" id="IPR041426">
    <property type="entry name" value="Mos1_HTH"/>
</dbReference>
<dbReference type="Gene3D" id="1.10.10.1450">
    <property type="match status" value="1"/>
</dbReference>
<accession>A0A564YNZ7</accession>
<dbReference type="Proteomes" id="UP000321570">
    <property type="component" value="Unassembled WGS sequence"/>
</dbReference>